<keyword evidence="2 5" id="KW-0812">Transmembrane</keyword>
<evidence type="ECO:0000313" key="7">
    <source>
        <dbReference type="EMBL" id="CEF65348.1"/>
    </source>
</evidence>
<proteinExistence type="predicted"/>
<evidence type="ECO:0000313" key="10">
    <source>
        <dbReference type="WormBase" id="SRAE_2000002900"/>
    </source>
</evidence>
<dbReference type="GeneID" id="36377712"/>
<dbReference type="GO" id="GO:0016020">
    <property type="term" value="C:membrane"/>
    <property type="evidence" value="ECO:0007669"/>
    <property type="project" value="UniProtKB-SubCell"/>
</dbReference>
<name>A0A090LB49_STRRB</name>
<dbReference type="WBParaSite" id="SRAE_2000002900.1">
    <property type="protein sequence ID" value="SRAE_2000002900.1"/>
    <property type="gene ID" value="WBGene00260218"/>
</dbReference>
<dbReference type="RefSeq" id="XP_024504548.1">
    <property type="nucleotide sequence ID" value="XM_024650809.1"/>
</dbReference>
<dbReference type="Pfam" id="PF10328">
    <property type="entry name" value="7TM_GPCR_Srx"/>
    <property type="match status" value="1"/>
</dbReference>
<dbReference type="SUPFAM" id="SSF81321">
    <property type="entry name" value="Family A G protein-coupled receptor-like"/>
    <property type="match status" value="1"/>
</dbReference>
<feature type="domain" description="G-protein coupled receptors family 1 profile" evidence="6">
    <location>
        <begin position="1"/>
        <end position="198"/>
    </location>
</feature>
<feature type="transmembrane region" description="Helical" evidence="5">
    <location>
        <begin position="130"/>
        <end position="149"/>
    </location>
</feature>
<dbReference type="InterPro" id="IPR019430">
    <property type="entry name" value="7TM_GPCR_serpentine_rcpt_Srx"/>
</dbReference>
<evidence type="ECO:0000256" key="2">
    <source>
        <dbReference type="ARBA" id="ARBA00022692"/>
    </source>
</evidence>
<dbReference type="Gene3D" id="1.20.1070.10">
    <property type="entry name" value="Rhodopsin 7-helix transmembrane proteins"/>
    <property type="match status" value="1"/>
</dbReference>
<dbReference type="EMBL" id="LN609529">
    <property type="protein sequence ID" value="CEF65348.1"/>
    <property type="molecule type" value="Genomic_DNA"/>
</dbReference>
<keyword evidence="8" id="KW-1185">Reference proteome</keyword>
<keyword evidence="7" id="KW-0675">Receptor</keyword>
<evidence type="ECO:0000259" key="6">
    <source>
        <dbReference type="PROSITE" id="PS50262"/>
    </source>
</evidence>
<protein>
    <submittedName>
        <fullName evidence="7">GPCR, rhodopsin-like, 7TM domain and 7TM GPCR, serpentine receptor class x (Srx) family-containing protein</fullName>
    </submittedName>
</protein>
<gene>
    <name evidence="7 9 10" type="ORF">SRAE_2000002900</name>
</gene>
<accession>A0A090LB49</accession>
<reference evidence="9" key="2">
    <citation type="submission" date="2020-12" db="UniProtKB">
        <authorList>
            <consortium name="WormBaseParasite"/>
        </authorList>
    </citation>
    <scope>IDENTIFICATION</scope>
</reference>
<evidence type="ECO:0000313" key="8">
    <source>
        <dbReference type="Proteomes" id="UP000035682"/>
    </source>
</evidence>
<keyword evidence="4 5" id="KW-0472">Membrane</keyword>
<feature type="transmembrane region" description="Helical" evidence="5">
    <location>
        <begin position="84"/>
        <end position="109"/>
    </location>
</feature>
<dbReference type="STRING" id="34506.A0A090LB49"/>
<feature type="transmembrane region" description="Helical" evidence="5">
    <location>
        <begin position="6"/>
        <end position="23"/>
    </location>
</feature>
<organism evidence="7">
    <name type="scientific">Strongyloides ratti</name>
    <name type="common">Parasitic roundworm</name>
    <dbReference type="NCBI Taxonomy" id="34506"/>
    <lineage>
        <taxon>Eukaryota</taxon>
        <taxon>Metazoa</taxon>
        <taxon>Ecdysozoa</taxon>
        <taxon>Nematoda</taxon>
        <taxon>Chromadorea</taxon>
        <taxon>Rhabditida</taxon>
        <taxon>Tylenchina</taxon>
        <taxon>Panagrolaimomorpha</taxon>
        <taxon>Strongyloidoidea</taxon>
        <taxon>Strongyloididae</taxon>
        <taxon>Strongyloides</taxon>
    </lineage>
</organism>
<feature type="transmembrane region" description="Helical" evidence="5">
    <location>
        <begin position="43"/>
        <end position="64"/>
    </location>
</feature>
<dbReference type="PROSITE" id="PS50262">
    <property type="entry name" value="G_PROTEIN_RECEP_F1_2"/>
    <property type="match status" value="1"/>
</dbReference>
<keyword evidence="3 5" id="KW-1133">Transmembrane helix</keyword>
<comment type="subcellular location">
    <subcellularLocation>
        <location evidence="1">Membrane</location>
    </subcellularLocation>
</comment>
<dbReference type="AlphaFoldDB" id="A0A090LB49"/>
<evidence type="ECO:0000256" key="4">
    <source>
        <dbReference type="ARBA" id="ARBA00023136"/>
    </source>
</evidence>
<evidence type="ECO:0000256" key="1">
    <source>
        <dbReference type="ARBA" id="ARBA00004370"/>
    </source>
</evidence>
<dbReference type="InterPro" id="IPR017452">
    <property type="entry name" value="GPCR_Rhodpsn_7TM"/>
</dbReference>
<dbReference type="Proteomes" id="UP000035682">
    <property type="component" value="Unplaced"/>
</dbReference>
<evidence type="ECO:0000256" key="3">
    <source>
        <dbReference type="ARBA" id="ARBA00022989"/>
    </source>
</evidence>
<dbReference type="CTD" id="36377712"/>
<evidence type="ECO:0000256" key="5">
    <source>
        <dbReference type="SAM" id="Phobius"/>
    </source>
</evidence>
<reference evidence="7 8" key="1">
    <citation type="submission" date="2014-09" db="EMBL/GenBank/DDBJ databases">
        <authorList>
            <person name="Martin A.A."/>
        </authorList>
    </citation>
    <scope>NUCLEOTIDE SEQUENCE</scope>
    <source>
        <strain evidence="8">ED321</strain>
        <strain evidence="7">ED321 Heterogonic</strain>
    </source>
</reference>
<evidence type="ECO:0000313" key="9">
    <source>
        <dbReference type="WBParaSite" id="SRAE_2000002900.1"/>
    </source>
</evidence>
<sequence>METCITYNTMLFCSVLISLNRFIAVKYPMNYKFWFSARMLKFYFIIILIIGISIGIVVISYEPYYQWLEEKKGYFVGFKNKNVGIFTVCYTLALYLPCAILTVLLNVMAAFELKKYRKKLSIDMKKELHLFFYSIINLIALLIFFLYFLFRALHIIFYIPILHKIAILYVQWIIDIQTFGLFYSSLIICKPLRDMVLFKKIDSNLSQKKTIASKVNVVSNYIK</sequence>
<dbReference type="WormBase" id="SRAE_2000002900">
    <property type="protein sequence ID" value="SRP09874"/>
    <property type="gene ID" value="WBGene00260218"/>
</dbReference>